<dbReference type="CDD" id="cd02440">
    <property type="entry name" value="AdoMet_MTases"/>
    <property type="match status" value="1"/>
</dbReference>
<sequence>MVKKGNALVEFFSVRQFRYIFAGLIVFGINLLAAQIVFSYPSINASSLGRNIGNLIATEIPIIISYPIHKFFTWRESFDGFFSKFFRYHLVLFSGIVLRIVAFLILDALGFSFYISTITGILIVIVWNFLGFDRFVFVNKQALVGNTIVYGEGGTGVEILETVEEARTYNEYLTSKIIPFLGEKNLEIGAGTGTIANLVFENEYKSFLTELSDYNAQRLRSRFRTEPYFLGVEQDFFAVNQRDHWDCVYSSNVLEHVPDDWPFIKHGLEIIRPGGWFVAILPATKLLYSEFDKKIGHFRRYGWSDKKRIQSLIEKEFPTAKLQTWKPFNPVGALGWFIRMRLFRANKIKLSDAMIMDSLIPFLKPFDYLPLPVGQAVFVAIQKGR</sequence>
<dbReference type="InterPro" id="IPR007267">
    <property type="entry name" value="GtrA_DPMS_TM"/>
</dbReference>
<feature type="domain" description="GtrA/DPMS transmembrane" evidence="6">
    <location>
        <begin position="18"/>
        <end position="137"/>
    </location>
</feature>
<feature type="transmembrane region" description="Helical" evidence="5">
    <location>
        <begin position="20"/>
        <end position="40"/>
    </location>
</feature>
<feature type="transmembrane region" description="Helical" evidence="5">
    <location>
        <begin position="52"/>
        <end position="73"/>
    </location>
</feature>
<feature type="transmembrane region" description="Helical" evidence="5">
    <location>
        <begin position="111"/>
        <end position="130"/>
    </location>
</feature>
<dbReference type="GO" id="GO:0000271">
    <property type="term" value="P:polysaccharide biosynthetic process"/>
    <property type="evidence" value="ECO:0007669"/>
    <property type="project" value="InterPro"/>
</dbReference>
<feature type="transmembrane region" description="Helical" evidence="5">
    <location>
        <begin position="85"/>
        <end position="105"/>
    </location>
</feature>
<evidence type="ECO:0000259" key="6">
    <source>
        <dbReference type="Pfam" id="PF04138"/>
    </source>
</evidence>
<keyword evidence="2 5" id="KW-0812">Transmembrane</keyword>
<evidence type="ECO:0000256" key="4">
    <source>
        <dbReference type="ARBA" id="ARBA00023136"/>
    </source>
</evidence>
<evidence type="ECO:0000313" key="9">
    <source>
        <dbReference type="Proteomes" id="UP000231912"/>
    </source>
</evidence>
<evidence type="ECO:0000259" key="7">
    <source>
        <dbReference type="Pfam" id="PF08242"/>
    </source>
</evidence>
<comment type="caution">
    <text evidence="8">The sequence shown here is derived from an EMBL/GenBank/DDBJ whole genome shotgun (WGS) entry which is preliminary data.</text>
</comment>
<evidence type="ECO:0000256" key="2">
    <source>
        <dbReference type="ARBA" id="ARBA00022692"/>
    </source>
</evidence>
<dbReference type="EMBL" id="NPDT01000001">
    <property type="protein sequence ID" value="PJZ66818.1"/>
    <property type="molecule type" value="Genomic_DNA"/>
</dbReference>
<comment type="subcellular location">
    <subcellularLocation>
        <location evidence="1">Membrane</location>
        <topology evidence="1">Multi-pass membrane protein</topology>
    </subcellularLocation>
</comment>
<dbReference type="Pfam" id="PF08242">
    <property type="entry name" value="Methyltransf_12"/>
    <property type="match status" value="1"/>
</dbReference>
<evidence type="ECO:0000313" key="8">
    <source>
        <dbReference type="EMBL" id="PJZ66818.1"/>
    </source>
</evidence>
<keyword evidence="3 5" id="KW-1133">Transmembrane helix</keyword>
<evidence type="ECO:0000256" key="5">
    <source>
        <dbReference type="SAM" id="Phobius"/>
    </source>
</evidence>
<dbReference type="RefSeq" id="WP_100757411.1">
    <property type="nucleotide sequence ID" value="NZ_NPDT01000001.1"/>
</dbReference>
<reference evidence="8 9" key="1">
    <citation type="submission" date="2017-07" db="EMBL/GenBank/DDBJ databases">
        <title>Leptospira spp. isolated from tropical soils.</title>
        <authorList>
            <person name="Thibeaux R."/>
            <person name="Iraola G."/>
            <person name="Ferres I."/>
            <person name="Bierque E."/>
            <person name="Girault D."/>
            <person name="Soupe-Gilbert M.-E."/>
            <person name="Picardeau M."/>
            <person name="Goarant C."/>
        </authorList>
    </citation>
    <scope>NUCLEOTIDE SEQUENCE [LARGE SCALE GENOMIC DNA]</scope>
    <source>
        <strain evidence="8 9">FH2-C-A2</strain>
    </source>
</reference>
<name>A0A2M9ZEF4_9LEPT</name>
<evidence type="ECO:0000256" key="3">
    <source>
        <dbReference type="ARBA" id="ARBA00022989"/>
    </source>
</evidence>
<feature type="domain" description="Methyltransferase type 12" evidence="7">
    <location>
        <begin position="186"/>
        <end position="277"/>
    </location>
</feature>
<dbReference type="AlphaFoldDB" id="A0A2M9ZEF4"/>
<dbReference type="InterPro" id="IPR029063">
    <property type="entry name" value="SAM-dependent_MTases_sf"/>
</dbReference>
<protein>
    <submittedName>
        <fullName evidence="8">Uncharacterized protein</fullName>
    </submittedName>
</protein>
<dbReference type="Proteomes" id="UP000231912">
    <property type="component" value="Unassembled WGS sequence"/>
</dbReference>
<accession>A0A2M9ZEF4</accession>
<proteinExistence type="predicted"/>
<dbReference type="Pfam" id="PF04138">
    <property type="entry name" value="GtrA_DPMS_TM"/>
    <property type="match status" value="1"/>
</dbReference>
<dbReference type="SUPFAM" id="SSF53335">
    <property type="entry name" value="S-adenosyl-L-methionine-dependent methyltransferases"/>
    <property type="match status" value="1"/>
</dbReference>
<dbReference type="GO" id="GO:0016020">
    <property type="term" value="C:membrane"/>
    <property type="evidence" value="ECO:0007669"/>
    <property type="project" value="UniProtKB-SubCell"/>
</dbReference>
<gene>
    <name evidence="8" type="ORF">CH371_01580</name>
</gene>
<dbReference type="InterPro" id="IPR013217">
    <property type="entry name" value="Methyltransf_12"/>
</dbReference>
<dbReference type="Gene3D" id="3.40.50.150">
    <property type="entry name" value="Vaccinia Virus protein VP39"/>
    <property type="match status" value="1"/>
</dbReference>
<keyword evidence="4 5" id="KW-0472">Membrane</keyword>
<organism evidence="8 9">
    <name type="scientific">Leptospira wolffii</name>
    <dbReference type="NCBI Taxonomy" id="409998"/>
    <lineage>
        <taxon>Bacteria</taxon>
        <taxon>Pseudomonadati</taxon>
        <taxon>Spirochaetota</taxon>
        <taxon>Spirochaetia</taxon>
        <taxon>Leptospirales</taxon>
        <taxon>Leptospiraceae</taxon>
        <taxon>Leptospira</taxon>
    </lineage>
</organism>
<evidence type="ECO:0000256" key="1">
    <source>
        <dbReference type="ARBA" id="ARBA00004141"/>
    </source>
</evidence>